<dbReference type="GO" id="GO:0008483">
    <property type="term" value="F:transaminase activity"/>
    <property type="evidence" value="ECO:0007669"/>
    <property type="project" value="UniProtKB-KW"/>
</dbReference>
<accession>A0A7S0A9P8</accession>
<dbReference type="InterPro" id="IPR004838">
    <property type="entry name" value="NHTrfase_class1_PyrdxlP-BS"/>
</dbReference>
<gene>
    <name evidence="7" type="ORF">PBAH0796_LOCUS12413</name>
</gene>
<dbReference type="PANTHER" id="PTHR46383:SF2">
    <property type="entry name" value="AMINOTRANSFERASE"/>
    <property type="match status" value="1"/>
</dbReference>
<dbReference type="AlphaFoldDB" id="A0A7S0A9P8"/>
<comment type="similarity">
    <text evidence="2">Belongs to the class-I pyridoxal-phosphate-dependent aminotransferase family.</text>
</comment>
<dbReference type="PANTHER" id="PTHR46383">
    <property type="entry name" value="ASPARTATE AMINOTRANSFERASE"/>
    <property type="match status" value="1"/>
</dbReference>
<sequence length="396" mass="41823">MDVVAKADQLARQGKKIYHLEVGQPQSSAPKAAISIAQEQLGSDRCGYTAARGEPPLRAALVEMYRSTYGVSVSPDRIHLTPGSSGAFTIAFMAAFDVGDAVAVPASCYPCYRNLLQCYGCELVTLPVDANYNVTAVELAAGQAARAASGQSPIKGLILSSPANPTGAMLSPDELKGLCKLCDATGVQFISDEIYHGIVYSGAPRAACALEFSRRPIVINSFSKYYSMTGWRLGGLIVPEHLDACVDALNQNMNVSAPTVAQRAAVSALSASARPELEEHVRRYEANRQVVIEGLGRMGVSSSEYAPPQGAFYLYADLRAHGVRDSLAFCDALLEEAGVALTPGVDFEEPGSGLGEGRVRIGFPGATEDVAAAMAVLGDWWTSPTALRLRGLSAAE</sequence>
<keyword evidence="5" id="KW-0663">Pyridoxal phosphate</keyword>
<name>A0A7S0A9P8_9DINO</name>
<dbReference type="CDD" id="cd00609">
    <property type="entry name" value="AAT_like"/>
    <property type="match status" value="1"/>
</dbReference>
<evidence type="ECO:0000256" key="2">
    <source>
        <dbReference type="ARBA" id="ARBA00007441"/>
    </source>
</evidence>
<evidence type="ECO:0000256" key="3">
    <source>
        <dbReference type="ARBA" id="ARBA00022576"/>
    </source>
</evidence>
<dbReference type="InterPro" id="IPR004839">
    <property type="entry name" value="Aminotransferase_I/II_large"/>
</dbReference>
<dbReference type="EMBL" id="HBEG01020581">
    <property type="protein sequence ID" value="CAD8357046.1"/>
    <property type="molecule type" value="Transcribed_RNA"/>
</dbReference>
<dbReference type="PROSITE" id="PS00105">
    <property type="entry name" value="AA_TRANSFER_CLASS_1"/>
    <property type="match status" value="1"/>
</dbReference>
<comment type="cofactor">
    <cofactor evidence="1">
        <name>pyridoxal 5'-phosphate</name>
        <dbReference type="ChEBI" id="CHEBI:597326"/>
    </cofactor>
</comment>
<dbReference type="Pfam" id="PF00155">
    <property type="entry name" value="Aminotran_1_2"/>
    <property type="match status" value="1"/>
</dbReference>
<keyword evidence="4" id="KW-0808">Transferase</keyword>
<dbReference type="Gene3D" id="3.40.640.10">
    <property type="entry name" value="Type I PLP-dependent aspartate aminotransferase-like (Major domain)"/>
    <property type="match status" value="1"/>
</dbReference>
<feature type="domain" description="Aminotransferase class I/classII large" evidence="6">
    <location>
        <begin position="18"/>
        <end position="369"/>
    </location>
</feature>
<dbReference type="SUPFAM" id="SSF53383">
    <property type="entry name" value="PLP-dependent transferases"/>
    <property type="match status" value="1"/>
</dbReference>
<reference evidence="7" key="1">
    <citation type="submission" date="2021-01" db="EMBL/GenBank/DDBJ databases">
        <authorList>
            <person name="Corre E."/>
            <person name="Pelletier E."/>
            <person name="Niang G."/>
            <person name="Scheremetjew M."/>
            <person name="Finn R."/>
            <person name="Kale V."/>
            <person name="Holt S."/>
            <person name="Cochrane G."/>
            <person name="Meng A."/>
            <person name="Brown T."/>
            <person name="Cohen L."/>
        </authorList>
    </citation>
    <scope>NUCLEOTIDE SEQUENCE</scope>
    <source>
        <strain evidence="7">Pbaha01</strain>
    </source>
</reference>
<proteinExistence type="inferred from homology"/>
<organism evidence="7">
    <name type="scientific">Pyrodinium bahamense</name>
    <dbReference type="NCBI Taxonomy" id="73915"/>
    <lineage>
        <taxon>Eukaryota</taxon>
        <taxon>Sar</taxon>
        <taxon>Alveolata</taxon>
        <taxon>Dinophyceae</taxon>
        <taxon>Gonyaulacales</taxon>
        <taxon>Pyrocystaceae</taxon>
        <taxon>Pyrodinium</taxon>
    </lineage>
</organism>
<dbReference type="InterPro" id="IPR050596">
    <property type="entry name" value="AspAT/PAT-like"/>
</dbReference>
<evidence type="ECO:0000259" key="6">
    <source>
        <dbReference type="Pfam" id="PF00155"/>
    </source>
</evidence>
<dbReference type="GO" id="GO:0030170">
    <property type="term" value="F:pyridoxal phosphate binding"/>
    <property type="evidence" value="ECO:0007669"/>
    <property type="project" value="InterPro"/>
</dbReference>
<evidence type="ECO:0000256" key="1">
    <source>
        <dbReference type="ARBA" id="ARBA00001933"/>
    </source>
</evidence>
<evidence type="ECO:0000256" key="5">
    <source>
        <dbReference type="ARBA" id="ARBA00022898"/>
    </source>
</evidence>
<keyword evidence="3" id="KW-0032">Aminotransferase</keyword>
<evidence type="ECO:0000313" key="7">
    <source>
        <dbReference type="EMBL" id="CAD8357046.1"/>
    </source>
</evidence>
<dbReference type="InterPro" id="IPR015421">
    <property type="entry name" value="PyrdxlP-dep_Trfase_major"/>
</dbReference>
<protein>
    <recommendedName>
        <fullName evidence="6">Aminotransferase class I/classII large domain-containing protein</fullName>
    </recommendedName>
</protein>
<dbReference type="InterPro" id="IPR015424">
    <property type="entry name" value="PyrdxlP-dep_Trfase"/>
</dbReference>
<evidence type="ECO:0000256" key="4">
    <source>
        <dbReference type="ARBA" id="ARBA00022679"/>
    </source>
</evidence>
<dbReference type="PRINTS" id="PR00753">
    <property type="entry name" value="ACCSYNTHASE"/>
</dbReference>
<dbReference type="GO" id="GO:0006520">
    <property type="term" value="P:amino acid metabolic process"/>
    <property type="evidence" value="ECO:0007669"/>
    <property type="project" value="InterPro"/>
</dbReference>